<feature type="region of interest" description="Disordered" evidence="1">
    <location>
        <begin position="671"/>
        <end position="694"/>
    </location>
</feature>
<evidence type="ECO:0000259" key="2">
    <source>
        <dbReference type="Pfam" id="PF01345"/>
    </source>
</evidence>
<feature type="region of interest" description="Disordered" evidence="1">
    <location>
        <begin position="1477"/>
        <end position="1507"/>
    </location>
</feature>
<evidence type="ECO:0000313" key="4">
    <source>
        <dbReference type="EMBL" id="MCP2730459.1"/>
    </source>
</evidence>
<accession>A0AAE3GTZ7</accession>
<feature type="compositionally biased region" description="Polar residues" evidence="1">
    <location>
        <begin position="1328"/>
        <end position="1346"/>
    </location>
</feature>
<dbReference type="InterPro" id="IPR055354">
    <property type="entry name" value="DUF7507"/>
</dbReference>
<feature type="domain" description="DUF7507" evidence="3">
    <location>
        <begin position="706"/>
        <end position="835"/>
    </location>
</feature>
<keyword evidence="5" id="KW-1185">Reference proteome</keyword>
<dbReference type="Pfam" id="PF01345">
    <property type="entry name" value="DUF11"/>
    <property type="match status" value="1"/>
</dbReference>
<feature type="compositionally biased region" description="Polar residues" evidence="1">
    <location>
        <begin position="2128"/>
        <end position="2139"/>
    </location>
</feature>
<reference evidence="4" key="1">
    <citation type="submission" date="2022-06" db="EMBL/GenBank/DDBJ databases">
        <title>New cyanobacteria of genus Symplocastrum in benthos of Lake Baikal.</title>
        <authorList>
            <person name="Sorokovikova E."/>
            <person name="Tikhonova I."/>
            <person name="Krasnopeev A."/>
            <person name="Evseev P."/>
            <person name="Gladkikh A."/>
            <person name="Belykh O."/>
        </authorList>
    </citation>
    <scope>NUCLEOTIDE SEQUENCE</scope>
    <source>
        <strain evidence="4">BBK-W-15</strain>
    </source>
</reference>
<feature type="domain" description="DUF11" evidence="2">
    <location>
        <begin position="563"/>
        <end position="683"/>
    </location>
</feature>
<evidence type="ECO:0000259" key="3">
    <source>
        <dbReference type="Pfam" id="PF24346"/>
    </source>
</evidence>
<feature type="region of interest" description="Disordered" evidence="1">
    <location>
        <begin position="816"/>
        <end position="863"/>
    </location>
</feature>
<dbReference type="InterPro" id="IPR051172">
    <property type="entry name" value="Chlamydia_OmcB"/>
</dbReference>
<feature type="region of interest" description="Disordered" evidence="1">
    <location>
        <begin position="2128"/>
        <end position="2169"/>
    </location>
</feature>
<feature type="region of interest" description="Disordered" evidence="1">
    <location>
        <begin position="1305"/>
        <end position="1346"/>
    </location>
</feature>
<dbReference type="Pfam" id="PF24346">
    <property type="entry name" value="DUF7507"/>
    <property type="match status" value="1"/>
</dbReference>
<feature type="compositionally biased region" description="Polar residues" evidence="1">
    <location>
        <begin position="1153"/>
        <end position="1174"/>
    </location>
</feature>
<dbReference type="InterPro" id="IPR001434">
    <property type="entry name" value="OmcB-like_DUF11"/>
</dbReference>
<feature type="compositionally biased region" description="Polar residues" evidence="1">
    <location>
        <begin position="991"/>
        <end position="1009"/>
    </location>
</feature>
<feature type="region of interest" description="Disordered" evidence="1">
    <location>
        <begin position="1966"/>
        <end position="2002"/>
    </location>
</feature>
<dbReference type="NCBIfam" id="TIGR01451">
    <property type="entry name" value="B_ant_repeat"/>
    <property type="match status" value="1"/>
</dbReference>
<feature type="region of interest" description="Disordered" evidence="1">
    <location>
        <begin position="419"/>
        <end position="443"/>
    </location>
</feature>
<feature type="compositionally biased region" description="Low complexity" evidence="1">
    <location>
        <begin position="1653"/>
        <end position="1679"/>
    </location>
</feature>
<organism evidence="4 5">
    <name type="scientific">Limnofasciculus baicalensis BBK-W-15</name>
    <dbReference type="NCBI Taxonomy" id="2699891"/>
    <lineage>
        <taxon>Bacteria</taxon>
        <taxon>Bacillati</taxon>
        <taxon>Cyanobacteriota</taxon>
        <taxon>Cyanophyceae</taxon>
        <taxon>Coleofasciculales</taxon>
        <taxon>Coleofasciculaceae</taxon>
        <taxon>Limnofasciculus</taxon>
        <taxon>Limnofasciculus baicalensis</taxon>
    </lineage>
</organism>
<evidence type="ECO:0000256" key="1">
    <source>
        <dbReference type="SAM" id="MobiDB-lite"/>
    </source>
</evidence>
<comment type="caution">
    <text evidence="4">The sequence shown here is derived from an EMBL/GenBank/DDBJ whole genome shotgun (WGS) entry which is preliminary data.</text>
</comment>
<feature type="compositionally biased region" description="Low complexity" evidence="1">
    <location>
        <begin position="2148"/>
        <end position="2164"/>
    </location>
</feature>
<dbReference type="Proteomes" id="UP001204953">
    <property type="component" value="Unassembled WGS sequence"/>
</dbReference>
<dbReference type="PANTHER" id="PTHR34819:SF3">
    <property type="entry name" value="CELL SURFACE PROTEIN"/>
    <property type="match status" value="1"/>
</dbReference>
<feature type="compositionally biased region" description="Low complexity" evidence="1">
    <location>
        <begin position="671"/>
        <end position="687"/>
    </location>
</feature>
<evidence type="ECO:0000313" key="5">
    <source>
        <dbReference type="Proteomes" id="UP001204953"/>
    </source>
</evidence>
<feature type="region of interest" description="Disordered" evidence="1">
    <location>
        <begin position="1635"/>
        <end position="1679"/>
    </location>
</feature>
<gene>
    <name evidence="4" type="ORF">NJ959_18695</name>
</gene>
<dbReference type="InterPro" id="IPR047589">
    <property type="entry name" value="DUF11_rpt"/>
</dbReference>
<name>A0AAE3GTZ7_9CYAN</name>
<feature type="region of interest" description="Disordered" evidence="1">
    <location>
        <begin position="1806"/>
        <end position="1837"/>
    </location>
</feature>
<dbReference type="EMBL" id="JAMZMM010000203">
    <property type="protein sequence ID" value="MCP2730459.1"/>
    <property type="molecule type" value="Genomic_DNA"/>
</dbReference>
<dbReference type="PANTHER" id="PTHR34819">
    <property type="entry name" value="LARGE CYSTEINE-RICH PERIPLASMIC PROTEIN OMCB"/>
    <property type="match status" value="1"/>
</dbReference>
<feature type="compositionally biased region" description="Low complexity" evidence="1">
    <location>
        <begin position="1820"/>
        <end position="1834"/>
    </location>
</feature>
<proteinExistence type="predicted"/>
<feature type="region of interest" description="Disordered" evidence="1">
    <location>
        <begin position="991"/>
        <end position="1032"/>
    </location>
</feature>
<feature type="region of interest" description="Disordered" evidence="1">
    <location>
        <begin position="1153"/>
        <end position="1187"/>
    </location>
</feature>
<sequence length="2350" mass="243790">MITEMPCRTLLKIVREVGLKNEQSLTSPGKGFPYPGLLLSSAVLAMSLSIPQSVLAEGSVDLTANGGYRPYLDYTKNRKDQTLGYFRRTSINVYVNEGETINLGSSATGILKADGISLTDGDILYRPPNSANFISCGKGVGFIANRAAEVNKTFTPCQVTVGPGQAGVWEVDFVSPFLNGTDGDDKLIPIKVGNDWTQTEKDVYVAAWDVTVTKNNQPIKGRVYANLLPLNLGTSKQGEVGLLNSILYIQTREGFVYKTNLNGLDPIGFIFFANNNGFEKSGVPAFISVQASDIKSNNFTLKDPSQNSTPSDSNITHKIFFNPPDPNLPETAQTPKGITWLREPTILPLPKIENFKFVGREGTPNQAGSTLGGNFSFDFSDPRNETGYYSLVIDINKDGVFGNSNDVIIKGAATPSQTATVSWDGRTGTDADNDGLKDPAPASDTPYNAQLAIYVGEVHFPIIDAENNTNGIIVQRVDRDNPNIVQNSKIYYNDDNNLLLVNTFAPKPISTLLGIDSTPGAHNWGVFNPNGFNGFGNENGIDTWTSLIDPVPLAAGILVQSADLQITKTHTPEPALFPGPLTFTIDATNKGPSNAVAVPVTDNFTLGFTASNVTCAITTGTGSCGTVTFTGQNFSVPVNLNTNANARITVQGNISATATNPLPNTATITRRNDVSDLNNNDNQSLDNRPNGTESVTDSVTLVKENPLLGVAKQAGVATKNPDGTFNVPYTVLLRNQGNVPLTNVQVTEDLATTFTGSGGFSIVTAPAVTGSLTAANPAFNGSTNKNLLAGTQPLAVGQTATITFTVKVTPAGNLGPYNNTAVSSGTAPSGTTTTDESENDPNLNPDPDNDGNPKNNNTPTPVSFPEEAILGVAKSAGTPVNNNDGTFTVPYTVLVSNLGNVALNNVQLTEDIFGGVTSTFNGAANATIVSPPTVLSGPLTAINPSFNGNGDKNVFVLAGTQTLGFGQSATIAFSVKVTPAGKLGTYNNIAVGNATTPKGVPTTDNSTDGPSVDPDNDKNPGNNSDPTPVIFPETPVLGVAKAAGNPVDNGDGSFNIPYTVTVQNLGNIALSQVQVVENLNSTFAAPATFNIQGTPISSIPNLTINPAFDGKTNTNLLTTATSTLPFGGLATISFTVKLIPNGNLGPYNNNAVGSGTTPGNTTVTDNSVDGTITDPNGDGNPNEESPTVVRLEEKPSLGLAKSAGTIVNNGDGTYTVPYTITLQNFGNIPLSQVQVTENLTPTFPLPTNFTIEGTPTSSIPSLVINPTFNGSTNTSLLNANSTLPLGATATLNFNVKITPNGKLGPFNNNASGSGSTPGGKIVTDDSVDGTNPDLNGDKNPNNDTSPTTILLSEKPVLGVAKAAGVPVNNQNGTYTVPYTVVVSNLGDVPVSNVQITENLFGDANSTFNGTTSAVVPAAPTTTSGSLTANNTFNGSSNRNLLLGTETLPVGQSATITFNVIVTPARNLGPYNNTAIANGTSPGGASVTDKSNDGTIVDPDGDKDPKNNDIPTPVSFTENPVLGVAKQAGNTTNNGDGTYTIPYTVVVSNMGDVPLENVQIVENLFGDVASTYNGATEIAIATPPAITNGPLTATNSAFNGNSDKNLLGANQTLLVGESATVTFAVKITPGGKLGPYNNIAVGQSNSPSGKPVTDNSTDGSNPDPDNNGPGDNNTPTTSSFTEAPVVGVAKAAAKPVNNGDGTFNITYTVLVRNMGDVPIKNIQVADRLFGTPDSTFNTANKVEIVTPPTVTGSVTAANNSYDGNSNFNLLSGTDTLPLNGSATIVFTVKVTPGENFGPFANTAIGQGISPGGKTVTDDSTDGNNVDPNNNGPADNKTPTTISFDENPALGLAKTVGVPVDNGDGTFSVTYTVLVENQGDVPLRNIQVLENLFGDANSTFKDATTITIPTPPTIISGPLQGVNPNFNGNSDRNLLAGTETLPLGQKAQISFTVKVTPGNNFGPYNNTAIGEGSSPGGAKLTDESTDGINVDPEGDGSADNATPTRVSFKPIPLLGLAKAAGEVVDNGDGTFTIPYTIIVRNQGSLPLNNVQVTENLLGSPDSTFKDAKSIQIVAPPRITSGTLTGVNPNFDGQKDQNLLLGTETLALNTSATITFSVKVTPQPVNLGPFNNTAIGSATSPNGEKVTDLSTDGGNTDPNGNNNPNDDSQPSSVAFVEKPTFSLVKTITNVTRNSTPVSGINYSDISTFVSDQKIVQAIKAANLPTTGITNIPGTTVLQSDDEVEYTIYFIAGGTGVAKNLKICDAIPEGTIFVNGSMSLTMPVAGLSNQPQTDGVDGDKSTFVNILDVSAPYNSPPCPNQNNPNGSVFVNLGNIPSAPSGQNVGFVRFRVKID</sequence>
<dbReference type="RefSeq" id="WP_254013216.1">
    <property type="nucleotide sequence ID" value="NZ_JAMZMM010000203.1"/>
</dbReference>
<feature type="compositionally biased region" description="Low complexity" evidence="1">
    <location>
        <begin position="820"/>
        <end position="861"/>
    </location>
</feature>
<protein>
    <submittedName>
        <fullName evidence="4">DUF11 domain-containing protein</fullName>
    </submittedName>
</protein>